<evidence type="ECO:0000313" key="1">
    <source>
        <dbReference type="EMBL" id="CCA76172.1"/>
    </source>
</evidence>
<accession>G4TXX9</accession>
<dbReference type="InParanoid" id="G4TXX9"/>
<reference evidence="1 2" key="1">
    <citation type="journal article" date="2011" name="PLoS Pathog.">
        <title>Endophytic Life Strategies Decoded by Genome and Transcriptome Analyses of the Mutualistic Root Symbiont Piriformospora indica.</title>
        <authorList>
            <person name="Zuccaro A."/>
            <person name="Lahrmann U."/>
            <person name="Guldener U."/>
            <person name="Langen G."/>
            <person name="Pfiffi S."/>
            <person name="Biedenkopf D."/>
            <person name="Wong P."/>
            <person name="Samans B."/>
            <person name="Grimm C."/>
            <person name="Basiewicz M."/>
            <person name="Murat C."/>
            <person name="Martin F."/>
            <person name="Kogel K.H."/>
        </authorList>
    </citation>
    <scope>NUCLEOTIDE SEQUENCE [LARGE SCALE GENOMIC DNA]</scope>
    <source>
        <strain evidence="1 2">DSM 11827</strain>
    </source>
</reference>
<dbReference type="Proteomes" id="UP000007148">
    <property type="component" value="Unassembled WGS sequence"/>
</dbReference>
<comment type="caution">
    <text evidence="1">The sequence shown here is derived from an EMBL/GenBank/DDBJ whole genome shotgun (WGS) entry which is preliminary data.</text>
</comment>
<evidence type="ECO:0000313" key="2">
    <source>
        <dbReference type="Proteomes" id="UP000007148"/>
    </source>
</evidence>
<name>G4TXX9_SERID</name>
<dbReference type="AlphaFoldDB" id="G4TXX9"/>
<organism evidence="1 2">
    <name type="scientific">Serendipita indica (strain DSM 11827)</name>
    <name type="common">Root endophyte fungus</name>
    <name type="synonym">Piriformospora indica</name>
    <dbReference type="NCBI Taxonomy" id="1109443"/>
    <lineage>
        <taxon>Eukaryota</taxon>
        <taxon>Fungi</taxon>
        <taxon>Dikarya</taxon>
        <taxon>Basidiomycota</taxon>
        <taxon>Agaricomycotina</taxon>
        <taxon>Agaricomycetes</taxon>
        <taxon>Sebacinales</taxon>
        <taxon>Serendipitaceae</taxon>
        <taxon>Serendipita</taxon>
    </lineage>
</organism>
<dbReference type="EMBL" id="CAFZ01000635">
    <property type="protein sequence ID" value="CCA76172.1"/>
    <property type="molecule type" value="Genomic_DNA"/>
</dbReference>
<proteinExistence type="predicted"/>
<protein>
    <submittedName>
        <fullName evidence="1">Uncharacterized protein</fullName>
    </submittedName>
</protein>
<gene>
    <name evidence="1" type="ORF">PIIN_10168</name>
</gene>
<dbReference type="HOGENOM" id="CLU_1619678_0_0_1"/>
<keyword evidence="2" id="KW-1185">Reference proteome</keyword>
<sequence>MLWTRFNYSKLGSHQLIRSSSQQRLLSRRQFSSYPRELPRPHTLLCTILFTNPCLILLPNGIAPSIQGVSKGLRLFHNEDRRAQVHSGFRACQSHRWSGVICRYVYHMTTHPYIANVNLLKSTRRTDSLSSAKCLYSQLTPDLVKRILLFSLRRSGPYTVHFNL</sequence>